<keyword evidence="1" id="KW-1133">Transmembrane helix</keyword>
<reference evidence="2 3" key="1">
    <citation type="submission" date="2014-12" db="EMBL/GenBank/DDBJ databases">
        <title>Draft genome sequence of Cohnella kolymensis strain B-2846.</title>
        <authorList>
            <person name="Karlyshev A.V."/>
            <person name="Kudryashova E.B."/>
        </authorList>
    </citation>
    <scope>NUCLEOTIDE SEQUENCE [LARGE SCALE GENOMIC DNA]</scope>
    <source>
        <strain evidence="2 3">VKM B-2846</strain>
    </source>
</reference>
<sequence>MIGSWRWNVLFGGFGAMLTFLISLSNNPIGTTFLRSIYALLTFAMIAFVVRLALGVLMSPAMIPAAGPGASSNIAEGSEDERGAVLDMMTPDEDDTLSELMKEQWTDGKGQPLKGFEPLQPKRLVSLDNPDPEQVVQAIRRLTDE</sequence>
<name>A0ABR5A2M3_9BACL</name>
<dbReference type="EMBL" id="JXAL01000023">
    <property type="protein sequence ID" value="KIL35309.1"/>
    <property type="molecule type" value="Genomic_DNA"/>
</dbReference>
<evidence type="ECO:0000313" key="3">
    <source>
        <dbReference type="Proteomes" id="UP000054526"/>
    </source>
</evidence>
<protein>
    <submittedName>
        <fullName evidence="2">Uncharacterized protein</fullName>
    </submittedName>
</protein>
<keyword evidence="1" id="KW-0472">Membrane</keyword>
<keyword evidence="3" id="KW-1185">Reference proteome</keyword>
<evidence type="ECO:0000256" key="1">
    <source>
        <dbReference type="SAM" id="Phobius"/>
    </source>
</evidence>
<organism evidence="2 3">
    <name type="scientific">Cohnella kolymensis</name>
    <dbReference type="NCBI Taxonomy" id="1590652"/>
    <lineage>
        <taxon>Bacteria</taxon>
        <taxon>Bacillati</taxon>
        <taxon>Bacillota</taxon>
        <taxon>Bacilli</taxon>
        <taxon>Bacillales</taxon>
        <taxon>Paenibacillaceae</taxon>
        <taxon>Cohnella</taxon>
    </lineage>
</organism>
<dbReference type="RefSeq" id="WP_041064712.1">
    <property type="nucleotide sequence ID" value="NZ_JXAL01000023.1"/>
</dbReference>
<proteinExistence type="predicted"/>
<keyword evidence="1" id="KW-0812">Transmembrane</keyword>
<dbReference type="Proteomes" id="UP000054526">
    <property type="component" value="Unassembled WGS sequence"/>
</dbReference>
<accession>A0ABR5A2M3</accession>
<evidence type="ECO:0000313" key="2">
    <source>
        <dbReference type="EMBL" id="KIL35309.1"/>
    </source>
</evidence>
<feature type="transmembrane region" description="Helical" evidence="1">
    <location>
        <begin position="37"/>
        <end position="57"/>
    </location>
</feature>
<feature type="transmembrane region" description="Helical" evidence="1">
    <location>
        <begin position="7"/>
        <end position="25"/>
    </location>
</feature>
<comment type="caution">
    <text evidence="2">The sequence shown here is derived from an EMBL/GenBank/DDBJ whole genome shotgun (WGS) entry which is preliminary data.</text>
</comment>
<gene>
    <name evidence="2" type="ORF">SD71_14860</name>
</gene>